<protein>
    <submittedName>
        <fullName evidence="2">Uncharacterized protein</fullName>
    </submittedName>
</protein>
<gene>
    <name evidence="2" type="ORF">ENR47_13550</name>
</gene>
<dbReference type="AlphaFoldDB" id="A0A832H6H6"/>
<evidence type="ECO:0000313" key="2">
    <source>
        <dbReference type="EMBL" id="HGW95282.1"/>
    </source>
</evidence>
<feature type="compositionally biased region" description="Low complexity" evidence="1">
    <location>
        <begin position="36"/>
        <end position="45"/>
    </location>
</feature>
<dbReference type="EMBL" id="DSRD01000841">
    <property type="protein sequence ID" value="HGW95282.1"/>
    <property type="molecule type" value="Genomic_DNA"/>
</dbReference>
<accession>A0A832H6H6</accession>
<organism evidence="2">
    <name type="scientific">Oscillatoriales cyanobacterium SpSt-402</name>
    <dbReference type="NCBI Taxonomy" id="2282168"/>
    <lineage>
        <taxon>Bacteria</taxon>
        <taxon>Bacillati</taxon>
        <taxon>Cyanobacteriota</taxon>
        <taxon>Cyanophyceae</taxon>
        <taxon>Oscillatoriophycideae</taxon>
        <taxon>Oscillatoriales</taxon>
    </lineage>
</organism>
<comment type="caution">
    <text evidence="2">The sequence shown here is derived from an EMBL/GenBank/DDBJ whole genome shotgun (WGS) entry which is preliminary data.</text>
</comment>
<reference evidence="2" key="1">
    <citation type="journal article" date="2020" name="mSystems">
        <title>Genome- and Community-Level Interaction Insights into Carbon Utilization and Element Cycling Functions of Hydrothermarchaeota in Hydrothermal Sediment.</title>
        <authorList>
            <person name="Zhou Z."/>
            <person name="Liu Y."/>
            <person name="Xu W."/>
            <person name="Pan J."/>
            <person name="Luo Z.H."/>
            <person name="Li M."/>
        </authorList>
    </citation>
    <scope>NUCLEOTIDE SEQUENCE [LARGE SCALE GENOMIC DNA]</scope>
    <source>
        <strain evidence="2">SpSt-402</strain>
    </source>
</reference>
<feature type="region of interest" description="Disordered" evidence="1">
    <location>
        <begin position="23"/>
        <end position="49"/>
    </location>
</feature>
<name>A0A832H6H6_9CYAN</name>
<proteinExistence type="predicted"/>
<sequence>MSQQREVRRAAAQAFMESLEQLEQTLESADEKPKTPRSSSSRPTEVAAKSVAQFDLNSWEEAIADIDQFINQQSNKA</sequence>
<evidence type="ECO:0000256" key="1">
    <source>
        <dbReference type="SAM" id="MobiDB-lite"/>
    </source>
</evidence>